<dbReference type="InterPro" id="IPR011006">
    <property type="entry name" value="CheY-like_superfamily"/>
</dbReference>
<dbReference type="GO" id="GO:0006935">
    <property type="term" value="P:chemotaxis"/>
    <property type="evidence" value="ECO:0007669"/>
    <property type="project" value="InterPro"/>
</dbReference>
<dbReference type="SMART" id="SM00448">
    <property type="entry name" value="REC"/>
    <property type="match status" value="1"/>
</dbReference>
<feature type="domain" description="CheW-like" evidence="5">
    <location>
        <begin position="48"/>
        <end position="188"/>
    </location>
</feature>
<dbReference type="InterPro" id="IPR036061">
    <property type="entry name" value="CheW-like_dom_sf"/>
</dbReference>
<dbReference type="InterPro" id="IPR024181">
    <property type="entry name" value="Chemotax_regulator_CheV"/>
</dbReference>
<name>V2Y443_9FIRM</name>
<keyword evidence="7" id="KW-1185">Reference proteome</keyword>
<evidence type="ECO:0000313" key="7">
    <source>
        <dbReference type="Proteomes" id="UP000018227"/>
    </source>
</evidence>
<reference evidence="6 7" key="1">
    <citation type="submission" date="2013-06" db="EMBL/GenBank/DDBJ databases">
        <authorList>
            <person name="Weinstock G."/>
            <person name="Sodergren E."/>
            <person name="Clifton S."/>
            <person name="Fulton L."/>
            <person name="Fulton B."/>
            <person name="Courtney L."/>
            <person name="Fronick C."/>
            <person name="Harrison M."/>
            <person name="Strong C."/>
            <person name="Farmer C."/>
            <person name="Delahaunty K."/>
            <person name="Markovic C."/>
            <person name="Hall O."/>
            <person name="Minx P."/>
            <person name="Tomlinson C."/>
            <person name="Mitreva M."/>
            <person name="Nelson J."/>
            <person name="Hou S."/>
            <person name="Wollam A."/>
            <person name="Pepin K.H."/>
            <person name="Johnson M."/>
            <person name="Bhonagiri V."/>
            <person name="Nash W.E."/>
            <person name="Warren W."/>
            <person name="Chinwalla A."/>
            <person name="Mardis E.R."/>
            <person name="Wilson R.K."/>
        </authorList>
    </citation>
    <scope>NUCLEOTIDE SEQUENCE [LARGE SCALE GENOMIC DNA]</scope>
    <source>
        <strain evidence="6 7">ATCC 51271</strain>
    </source>
</reference>
<dbReference type="SMART" id="SM00260">
    <property type="entry name" value="CheW"/>
    <property type="match status" value="1"/>
</dbReference>
<sequence>MSGLRMFLQGLREVKPKQSCIIGCQILWTKLREVIMDTGILLQSGTNELEVLEFNIGPNHYGINVAKVKEIMPFTEPTPIPNAHDTIEGIFMPRDTIVTIVDLAKSLMIPPSPDRTKDMYIVTNFNNLNIGFHVHGVQGIHRLTWSDITKPDETINDADRSVATGIIKFDHRLIVVLDFEKIVSTINPETGIKARDIEKLGERTRNNSPILIAEDSPMLEKMIIDCLTKAGYVNITATANGEEAWNTLLRYKAEGKVTDQCHCIITDIEMPRMDGHRLTKLVKEDKELKEIPVIIFSSLINEEMRRKGESLGADAQLTKPEIGKLVEAIDNLVLE</sequence>
<dbReference type="SUPFAM" id="SSF50341">
    <property type="entry name" value="CheW-like"/>
    <property type="match status" value="1"/>
</dbReference>
<dbReference type="SUPFAM" id="SSF52172">
    <property type="entry name" value="CheY-like"/>
    <property type="match status" value="1"/>
</dbReference>
<dbReference type="PANTHER" id="PTHR47233:SF3">
    <property type="entry name" value="CHEMOTAXIS PROTEIN CHEV"/>
    <property type="match status" value="1"/>
</dbReference>
<evidence type="ECO:0000256" key="3">
    <source>
        <dbReference type="PROSITE-ProRule" id="PRU00169"/>
    </source>
</evidence>
<dbReference type="PIRSF" id="PIRSF002867">
    <property type="entry name" value="CheV"/>
    <property type="match status" value="1"/>
</dbReference>
<gene>
    <name evidence="6" type="ORF">GCWU0000282_000873</name>
</gene>
<dbReference type="Gene3D" id="3.40.50.2300">
    <property type="match status" value="1"/>
</dbReference>
<dbReference type="GO" id="GO:0000160">
    <property type="term" value="P:phosphorelay signal transduction system"/>
    <property type="evidence" value="ECO:0007669"/>
    <property type="project" value="InterPro"/>
</dbReference>
<dbReference type="PANTHER" id="PTHR47233">
    <property type="entry name" value="CHEMOTAXIS PROTEIN CHEV"/>
    <property type="match status" value="1"/>
</dbReference>
<dbReference type="STRING" id="592026.GCWU0000282_000873"/>
<dbReference type="PROSITE" id="PS50851">
    <property type="entry name" value="CHEW"/>
    <property type="match status" value="1"/>
</dbReference>
<dbReference type="Gene3D" id="2.30.30.40">
    <property type="entry name" value="SH3 Domains"/>
    <property type="match status" value="1"/>
</dbReference>
<dbReference type="InterPro" id="IPR002545">
    <property type="entry name" value="CheW-lke_dom"/>
</dbReference>
<dbReference type="PROSITE" id="PS50110">
    <property type="entry name" value="RESPONSE_REGULATORY"/>
    <property type="match status" value="1"/>
</dbReference>
<accession>V2Y443</accession>
<evidence type="ECO:0000256" key="2">
    <source>
        <dbReference type="ARBA" id="ARBA00024867"/>
    </source>
</evidence>
<protein>
    <recommendedName>
        <fullName evidence="1">Stage 0 sporulation protein A homolog</fullName>
    </recommendedName>
</protein>
<dbReference type="HOGENOM" id="CLU_048995_0_1_9"/>
<feature type="modified residue" description="4-aspartylphosphate" evidence="3">
    <location>
        <position position="267"/>
    </location>
</feature>
<dbReference type="Pfam" id="PF01584">
    <property type="entry name" value="CheW"/>
    <property type="match status" value="1"/>
</dbReference>
<dbReference type="EMBL" id="ACIL03000007">
    <property type="protein sequence ID" value="ESL03708.1"/>
    <property type="molecule type" value="Genomic_DNA"/>
</dbReference>
<comment type="function">
    <text evidence="2">May play the central regulatory role in sporulation. It may be an element of the effector pathway responsible for the activation of sporulation genes in response to nutritional stress. Spo0A may act in concert with spo0H (a sigma factor) to control the expression of some genes that are critical to the sporulation process.</text>
</comment>
<feature type="domain" description="Response regulatory" evidence="4">
    <location>
        <begin position="209"/>
        <end position="334"/>
    </location>
</feature>
<evidence type="ECO:0000256" key="1">
    <source>
        <dbReference type="ARBA" id="ARBA00018672"/>
    </source>
</evidence>
<keyword evidence="3" id="KW-0597">Phosphoprotein</keyword>
<dbReference type="AlphaFoldDB" id="V2Y443"/>
<dbReference type="InterPro" id="IPR001789">
    <property type="entry name" value="Sig_transdc_resp-reg_receiver"/>
</dbReference>
<proteinExistence type="predicted"/>
<dbReference type="Gene3D" id="2.40.50.180">
    <property type="entry name" value="CheA-289, Domain 4"/>
    <property type="match status" value="1"/>
</dbReference>
<organism evidence="6 7">
    <name type="scientific">Catonella morbi ATCC 51271</name>
    <dbReference type="NCBI Taxonomy" id="592026"/>
    <lineage>
        <taxon>Bacteria</taxon>
        <taxon>Bacillati</taxon>
        <taxon>Bacillota</taxon>
        <taxon>Clostridia</taxon>
        <taxon>Lachnospirales</taxon>
        <taxon>Lachnospiraceae</taxon>
        <taxon>Catonella</taxon>
    </lineage>
</organism>
<evidence type="ECO:0000259" key="5">
    <source>
        <dbReference type="PROSITE" id="PS50851"/>
    </source>
</evidence>
<comment type="caution">
    <text evidence="6">The sequence shown here is derived from an EMBL/GenBank/DDBJ whole genome shotgun (WGS) entry which is preliminary data.</text>
</comment>
<dbReference type="eggNOG" id="COG0835">
    <property type="taxonomic scope" value="Bacteria"/>
</dbReference>
<evidence type="ECO:0000259" key="4">
    <source>
        <dbReference type="PROSITE" id="PS50110"/>
    </source>
</evidence>
<evidence type="ECO:0000313" key="6">
    <source>
        <dbReference type="EMBL" id="ESL03708.1"/>
    </source>
</evidence>
<dbReference type="Proteomes" id="UP000018227">
    <property type="component" value="Unassembled WGS sequence"/>
</dbReference>
<dbReference type="eggNOG" id="COG0784">
    <property type="taxonomic scope" value="Bacteria"/>
</dbReference>
<dbReference type="Pfam" id="PF00072">
    <property type="entry name" value="Response_reg"/>
    <property type="match status" value="1"/>
</dbReference>